<evidence type="ECO:0000313" key="19">
    <source>
        <dbReference type="EMBL" id="UYF42922.1"/>
    </source>
</evidence>
<dbReference type="GO" id="GO:0046933">
    <property type="term" value="F:proton-transporting ATP synthase activity, rotational mechanism"/>
    <property type="evidence" value="ECO:0007669"/>
    <property type="project" value="UniProtKB-UniRule"/>
</dbReference>
<sequence length="172" mass="19118">MKRVLLLLAMAMVPVALFASEGAETNYDIVQRTVNFIIFAAILWYLLADKIKAFFANRTLGIQSELDKVQDSLKASKDRVAEAQKKLDDAKKISAEIIESAKSDIENIKQKVSASVDADIANLSKNLDEMIKVEISKAKKQVVAEILDELLNSENIKLSQDELVNIVLKRVA</sequence>
<dbReference type="Proteomes" id="UP000192599">
    <property type="component" value="Unassembled WGS sequence"/>
</dbReference>
<dbReference type="AlphaFoldDB" id="A0A1V9VDJ1"/>
<keyword evidence="15" id="KW-0732">Signal</keyword>
<dbReference type="GO" id="GO:0005886">
    <property type="term" value="C:plasma membrane"/>
    <property type="evidence" value="ECO:0007669"/>
    <property type="project" value="UniProtKB-SubCell"/>
</dbReference>
<name>A0A1V9VDJ1_9BACT</name>
<reference evidence="19" key="3">
    <citation type="journal article" date="2022" name="Front. Microbiol.">
        <title>Species classification and novel plasmid identifications in Arcobacter cryaerophilus and Arcobacter cryaerophilus-like organisms.</title>
        <authorList>
            <person name="Zhou G."/>
            <person name="Wang M."/>
            <person name="Wang H."/>
            <person name="Chen X."/>
            <person name="Gu Y."/>
            <person name="Shao Z."/>
            <person name="Zhang J."/>
            <person name="Zhang M."/>
        </authorList>
    </citation>
    <scope>NUCLEOTIDE SEQUENCE</scope>
    <source>
        <strain evidence="19">ICDCAC48</strain>
    </source>
</reference>
<organism evidence="16 20">
    <name type="scientific">Aliarcobacter cryaerophilus</name>
    <dbReference type="NCBI Taxonomy" id="28198"/>
    <lineage>
        <taxon>Bacteria</taxon>
        <taxon>Pseudomonadati</taxon>
        <taxon>Campylobacterota</taxon>
        <taxon>Epsilonproteobacteria</taxon>
        <taxon>Campylobacterales</taxon>
        <taxon>Arcobacteraceae</taxon>
        <taxon>Aliarcobacter</taxon>
    </lineage>
</organism>
<dbReference type="EMBL" id="CP099556">
    <property type="protein sequence ID" value="UYF42922.1"/>
    <property type="molecule type" value="Genomic_DNA"/>
</dbReference>
<reference evidence="21 22" key="2">
    <citation type="submission" date="2017-09" db="EMBL/GenBank/DDBJ databases">
        <title>Reassesment of A. cryaerophilus.</title>
        <authorList>
            <person name="Perez-Cataluna A."/>
            <person name="Collado L."/>
            <person name="Salgado O."/>
            <person name="Lefinanco V."/>
            <person name="Figueras M.J."/>
        </authorList>
    </citation>
    <scope>NUCLEOTIDE SEQUENCE [LARGE SCALE GENOMIC DNA]</scope>
    <source>
        <strain evidence="18 21">LMG 10229</strain>
        <strain evidence="17 22">LMG 9861</strain>
    </source>
</reference>
<dbReference type="NCBIfam" id="NF006292">
    <property type="entry name" value="PRK08475.1"/>
    <property type="match status" value="1"/>
</dbReference>
<feature type="signal peptide" evidence="15">
    <location>
        <begin position="1"/>
        <end position="19"/>
    </location>
</feature>
<keyword evidence="6 12" id="KW-0406">Ion transport</keyword>
<keyword evidence="8 12" id="KW-0066">ATP synthesis</keyword>
<dbReference type="GO" id="GO:0012505">
    <property type="term" value="C:endomembrane system"/>
    <property type="evidence" value="ECO:0007669"/>
    <property type="project" value="UniProtKB-SubCell"/>
</dbReference>
<dbReference type="EMBL" id="NXGD01000013">
    <property type="protein sequence ID" value="PRM99705.1"/>
    <property type="molecule type" value="Genomic_DNA"/>
</dbReference>
<evidence type="ECO:0000256" key="11">
    <source>
        <dbReference type="ARBA" id="ARBA00037847"/>
    </source>
</evidence>
<dbReference type="Proteomes" id="UP001164100">
    <property type="component" value="Chromosome"/>
</dbReference>
<keyword evidence="7 12" id="KW-0472">Membrane</keyword>
<evidence type="ECO:0000313" key="18">
    <source>
        <dbReference type="EMBL" id="PRM99705.1"/>
    </source>
</evidence>
<proteinExistence type="inferred from homology"/>
<comment type="function">
    <text evidence="10">Component of the F(0) channel, it forms part of the peripheral stalk, linking F(1) to F(0). The b'-subunit is a diverged and duplicated form of b found in plants and photosynthetic bacteria.</text>
</comment>
<comment type="subunit">
    <text evidence="12">F-type ATPases have 2 components, F(1) - the catalytic core - and F(0) - the membrane proton channel. F(1) has five subunits: alpha(3), beta(3), gamma(1), delta(1), epsilon(1). F(0) has three main subunits: a(1), b(2) and c(10-14). The alpha and beta chains form an alternating ring which encloses part of the gamma chain. F(1) is attached to F(0) by a central stalk formed by the gamma and epsilon chains, while a peripheral stalk is formed by the delta and b chains.</text>
</comment>
<evidence type="ECO:0000256" key="7">
    <source>
        <dbReference type="ARBA" id="ARBA00023136"/>
    </source>
</evidence>
<keyword evidence="1 12" id="KW-0813">Transport</keyword>
<evidence type="ECO:0000256" key="2">
    <source>
        <dbReference type="ARBA" id="ARBA00022547"/>
    </source>
</evidence>
<dbReference type="CDD" id="cd06503">
    <property type="entry name" value="ATP-synt_Fo_b"/>
    <property type="match status" value="1"/>
</dbReference>
<dbReference type="Proteomes" id="UP000238811">
    <property type="component" value="Unassembled WGS sequence"/>
</dbReference>
<evidence type="ECO:0000256" key="10">
    <source>
        <dbReference type="ARBA" id="ARBA00025614"/>
    </source>
</evidence>
<dbReference type="Pfam" id="PF00430">
    <property type="entry name" value="ATP-synt_B"/>
    <property type="match status" value="1"/>
</dbReference>
<evidence type="ECO:0000256" key="13">
    <source>
        <dbReference type="RuleBase" id="RU003848"/>
    </source>
</evidence>
<keyword evidence="14" id="KW-0175">Coiled coil</keyword>
<evidence type="ECO:0000256" key="5">
    <source>
        <dbReference type="ARBA" id="ARBA00022989"/>
    </source>
</evidence>
<keyword evidence="3 12" id="KW-0812">Transmembrane</keyword>
<comment type="similarity">
    <text evidence="12 13">Belongs to the ATPase B chain family.</text>
</comment>
<dbReference type="InterPro" id="IPR002146">
    <property type="entry name" value="ATP_synth_b/b'su_bac/chlpt"/>
</dbReference>
<dbReference type="EMBL" id="NXGJ01000001">
    <property type="protein sequence ID" value="PRM89243.1"/>
    <property type="molecule type" value="Genomic_DNA"/>
</dbReference>
<feature type="chain" id="PRO_5041601318" description="ATP synthase subunit b" evidence="15">
    <location>
        <begin position="20"/>
        <end position="172"/>
    </location>
</feature>
<feature type="transmembrane region" description="Helical" evidence="12">
    <location>
        <begin position="29"/>
        <end position="48"/>
    </location>
</feature>
<evidence type="ECO:0000313" key="22">
    <source>
        <dbReference type="Proteomes" id="UP000239065"/>
    </source>
</evidence>
<evidence type="ECO:0000256" key="4">
    <source>
        <dbReference type="ARBA" id="ARBA00022781"/>
    </source>
</evidence>
<evidence type="ECO:0000256" key="8">
    <source>
        <dbReference type="ARBA" id="ARBA00023310"/>
    </source>
</evidence>
<dbReference type="EMBL" id="LNTC01000009">
    <property type="protein sequence ID" value="OQR42126.1"/>
    <property type="molecule type" value="Genomic_DNA"/>
</dbReference>
<evidence type="ECO:0000256" key="6">
    <source>
        <dbReference type="ARBA" id="ARBA00023065"/>
    </source>
</evidence>
<evidence type="ECO:0000313" key="20">
    <source>
        <dbReference type="Proteomes" id="UP000192599"/>
    </source>
</evidence>
<reference evidence="16 20" key="1">
    <citation type="submission" date="2017-04" db="EMBL/GenBank/DDBJ databases">
        <title>Accumulation and expression of multiple antibiotic resistance genes in Arcobacter cryaerophilus that thrives in sewage.</title>
        <authorList>
            <person name="Millar J.A."/>
            <person name="Raghavan R."/>
        </authorList>
    </citation>
    <scope>NUCLEOTIDE SEQUENCE [LARGE SCALE GENOMIC DNA]</scope>
    <source>
        <strain evidence="16 20">AZT-1</strain>
    </source>
</reference>
<keyword evidence="2 12" id="KW-0138">CF(0)</keyword>
<comment type="function">
    <text evidence="9 12">F(1)F(0) ATP synthase produces ATP from ADP in the presence of a proton or sodium gradient. F-type ATPases consist of two structural domains, F(1) containing the extramembraneous catalytic core and F(0) containing the membrane proton channel, linked together by a central stalk and a peripheral stalk. During catalysis, ATP synthesis in the catalytic domain of F(1) is coupled via a rotary mechanism of the central stalk subunits to proton translocation.</text>
</comment>
<evidence type="ECO:0000313" key="21">
    <source>
        <dbReference type="Proteomes" id="UP000238811"/>
    </source>
</evidence>
<evidence type="ECO:0000256" key="1">
    <source>
        <dbReference type="ARBA" id="ARBA00022448"/>
    </source>
</evidence>
<evidence type="ECO:0000256" key="15">
    <source>
        <dbReference type="SAM" id="SignalP"/>
    </source>
</evidence>
<evidence type="ECO:0000256" key="12">
    <source>
        <dbReference type="HAMAP-Rule" id="MF_01398"/>
    </source>
</evidence>
<keyword evidence="5 12" id="KW-1133">Transmembrane helix</keyword>
<evidence type="ECO:0000313" key="16">
    <source>
        <dbReference type="EMBL" id="OQR42126.1"/>
    </source>
</evidence>
<feature type="coiled-coil region" evidence="14">
    <location>
        <begin position="66"/>
        <end position="93"/>
    </location>
</feature>
<dbReference type="RefSeq" id="WP_066157663.1">
    <property type="nucleotide sequence ID" value="NZ_CP026656.1"/>
</dbReference>
<evidence type="ECO:0000313" key="17">
    <source>
        <dbReference type="EMBL" id="PRM89243.1"/>
    </source>
</evidence>
<dbReference type="HAMAP" id="MF_01398">
    <property type="entry name" value="ATP_synth_b_bprime"/>
    <property type="match status" value="1"/>
</dbReference>
<evidence type="ECO:0000256" key="9">
    <source>
        <dbReference type="ARBA" id="ARBA00025198"/>
    </source>
</evidence>
<accession>A0A1V9VDJ1</accession>
<keyword evidence="4 12" id="KW-0375">Hydrogen ion transport</keyword>
<dbReference type="GO" id="GO:0045259">
    <property type="term" value="C:proton-transporting ATP synthase complex"/>
    <property type="evidence" value="ECO:0007669"/>
    <property type="project" value="UniProtKB-KW"/>
</dbReference>
<evidence type="ECO:0000256" key="3">
    <source>
        <dbReference type="ARBA" id="ARBA00022692"/>
    </source>
</evidence>
<dbReference type="Proteomes" id="UP000239065">
    <property type="component" value="Unassembled WGS sequence"/>
</dbReference>
<protein>
    <recommendedName>
        <fullName evidence="12">ATP synthase subunit b</fullName>
    </recommendedName>
    <alternativeName>
        <fullName evidence="12">ATP synthase F(0) sector subunit b</fullName>
    </alternativeName>
    <alternativeName>
        <fullName evidence="12">ATPase subunit I</fullName>
    </alternativeName>
    <alternativeName>
        <fullName evidence="12">F-type ATPase subunit b</fullName>
        <shortName evidence="12">F-ATPase subunit b</shortName>
    </alternativeName>
</protein>
<comment type="subcellular location">
    <subcellularLocation>
        <location evidence="12">Cell membrane</location>
        <topology evidence="12">Single-pass membrane protein</topology>
    </subcellularLocation>
    <subcellularLocation>
        <location evidence="11">Endomembrane system</location>
        <topology evidence="11">Single-pass membrane protein</topology>
    </subcellularLocation>
</comment>
<gene>
    <name evidence="12" type="primary">atpF</name>
    <name evidence="16" type="ORF">AS859_01565</name>
    <name evidence="18" type="ORF">CJ668_10025</name>
    <name evidence="17" type="ORF">CJ669_01730</name>
    <name evidence="19" type="ORF">NGX11_08455</name>
</gene>
<evidence type="ECO:0000256" key="14">
    <source>
        <dbReference type="SAM" id="Coils"/>
    </source>
</evidence>
<keyword evidence="12" id="KW-1003">Cell membrane</keyword>